<evidence type="ECO:0000256" key="9">
    <source>
        <dbReference type="ARBA" id="ARBA00023014"/>
    </source>
</evidence>
<evidence type="ECO:0000256" key="7">
    <source>
        <dbReference type="ARBA" id="ARBA00022884"/>
    </source>
</evidence>
<protein>
    <submittedName>
        <fullName evidence="12">Iron responsive element binding protein 2</fullName>
    </submittedName>
</protein>
<dbReference type="FunFam" id="3.30.499.10:FF:000005">
    <property type="entry name" value="cytoplasmic aconitate hydratase"/>
    <property type="match status" value="1"/>
</dbReference>
<dbReference type="Pfam" id="PF00694">
    <property type="entry name" value="Aconitase_C"/>
    <property type="match status" value="1"/>
</dbReference>
<keyword evidence="6" id="KW-0479">Metal-binding</keyword>
<evidence type="ECO:0000256" key="8">
    <source>
        <dbReference type="ARBA" id="ARBA00023004"/>
    </source>
</evidence>
<name>A0A8B9Z687_9AVES</name>
<reference evidence="12" key="2">
    <citation type="submission" date="2025-09" db="UniProtKB">
        <authorList>
            <consortium name="Ensembl"/>
        </authorList>
    </citation>
    <scope>IDENTIFICATION</scope>
</reference>
<dbReference type="GO" id="GO:0005737">
    <property type="term" value="C:cytoplasm"/>
    <property type="evidence" value="ECO:0007669"/>
    <property type="project" value="UniProtKB-SubCell"/>
</dbReference>
<feature type="domain" description="Aconitase/3-isopropylmalate dehydratase large subunit alpha/beta/alpha" evidence="10">
    <location>
        <begin position="304"/>
        <end position="505"/>
    </location>
</feature>
<evidence type="ECO:0000259" key="10">
    <source>
        <dbReference type="Pfam" id="PF00330"/>
    </source>
</evidence>
<evidence type="ECO:0000256" key="5">
    <source>
        <dbReference type="ARBA" id="ARBA00022490"/>
    </source>
</evidence>
<dbReference type="InterPro" id="IPR015928">
    <property type="entry name" value="Aconitase/3IPM_dehydase_swvl"/>
</dbReference>
<accession>A0A8B9Z687</accession>
<keyword evidence="7" id="KW-0694">RNA-binding</keyword>
<dbReference type="Proteomes" id="UP000694555">
    <property type="component" value="Unplaced"/>
</dbReference>
<dbReference type="SUPFAM" id="SSF52016">
    <property type="entry name" value="LeuD/IlvD-like"/>
    <property type="match status" value="1"/>
</dbReference>
<dbReference type="FunFam" id="3.20.19.10:FF:000005">
    <property type="entry name" value="Iron-responsive element-binding protein 2"/>
    <property type="match status" value="1"/>
</dbReference>
<keyword evidence="4" id="KW-0004">4Fe-4S</keyword>
<dbReference type="PANTHER" id="PTHR11670">
    <property type="entry name" value="ACONITASE/IRON-RESPONSIVE ELEMENT FAMILY MEMBER"/>
    <property type="match status" value="1"/>
</dbReference>
<sequence>MVIFKKLRKLTVLHYLSQLLCFTLDTLPYSIRVLFESSVRNCDGFLVKETDAMNILDWKTKQNNVEVPFCPARVVLQDFTGIPAMVDFAAMREAVRNAGGDPVKVNPACPTDLTVDHSLQIDFILKNQEMEFGRNRERLQFFKWSSKVFKNISIIPPETGMAHQVNLEYLSRVVFEVKDFLYPDSVVGTDSHMTMVNGLGILGWGVGGIETEAVMLGMPVTLTLPEVVGCELTGAASPLATSIDIVLSITKHLRQADVAGKFVEFFGSGVSQLSVADRTTIANMCPEYGAILIGIHCNSVLDILSSIIPYVSGPKRSQDRVAVNNMKSDFQACLNEKSGVKGFQIAVEKQNDIVPVQYEGNEYKLSHGCIVIAAVISCTNNCNPSVMLAAGLLAKKAVEAGLVVKPYIRTSLSPGSGMVTHYLSSSGVLPYLSKLGFEVVGYGCSTCVGNTAPLPEAIRNAIKQGDIIACGVLSGTKNFEGRLCDCVRANYLASPPLVVAYAIAGTVRIDFETEPLGTGFNGKSIYLRDIWPTRKELHTMEEECVISSMFKELQEKMEKGNKRWNLLEAPESTLFPWDLKSTYIRCPSFFDKLVKPVSPQLIENAHVLLYLGDSVTTDHISPAGSIARSSAAAKYLTNKGLTPREFNSYGARRGNDAVMTRGTFANIKLLNKFIGKPAPKTIHFPSGQTLDVFEAAELYQKEGIPVIILAGKKYGLGSSRDWAAKGPFLLGVKAVLAESYEKVHKSQLIGIGIAPLQFLPGENPSTLGLTGREQFSVLFPPELSPGMTLDVKTSTGKVFSVIALFENDMEITLYKYGGSLNFVARRFL</sequence>
<organism evidence="12 13">
    <name type="scientific">Buteo japonicus</name>
    <dbReference type="NCBI Taxonomy" id="224669"/>
    <lineage>
        <taxon>Eukaryota</taxon>
        <taxon>Metazoa</taxon>
        <taxon>Chordata</taxon>
        <taxon>Craniata</taxon>
        <taxon>Vertebrata</taxon>
        <taxon>Euteleostomi</taxon>
        <taxon>Archelosauria</taxon>
        <taxon>Archosauria</taxon>
        <taxon>Dinosauria</taxon>
        <taxon>Saurischia</taxon>
        <taxon>Theropoda</taxon>
        <taxon>Coelurosauria</taxon>
        <taxon>Aves</taxon>
        <taxon>Neognathae</taxon>
        <taxon>Neoaves</taxon>
        <taxon>Telluraves</taxon>
        <taxon>Accipitrimorphae</taxon>
        <taxon>Accipitriformes</taxon>
        <taxon>Accipitridae</taxon>
        <taxon>Accipitrinae</taxon>
        <taxon>Buteo</taxon>
    </lineage>
</organism>
<dbReference type="InterPro" id="IPR044137">
    <property type="entry name" value="AcnA_IRP_Swivel"/>
</dbReference>
<comment type="subcellular location">
    <subcellularLocation>
        <location evidence="2">Cytoplasm</location>
    </subcellularLocation>
</comment>
<keyword evidence="8" id="KW-0408">Iron</keyword>
<dbReference type="Ensembl" id="ENSBJAT00000004577.1">
    <property type="protein sequence ID" value="ENSBJAP00000004451.1"/>
    <property type="gene ID" value="ENSBJAG00000002790.1"/>
</dbReference>
<evidence type="ECO:0000256" key="1">
    <source>
        <dbReference type="ARBA" id="ARBA00001966"/>
    </source>
</evidence>
<dbReference type="InterPro" id="IPR001030">
    <property type="entry name" value="Acoase/IPM_deHydtase_lsu_aba"/>
</dbReference>
<dbReference type="CDD" id="cd01586">
    <property type="entry name" value="AcnA_IRP"/>
    <property type="match status" value="1"/>
</dbReference>
<dbReference type="Pfam" id="PF00330">
    <property type="entry name" value="Aconitase"/>
    <property type="match status" value="2"/>
</dbReference>
<dbReference type="InterPro" id="IPR015931">
    <property type="entry name" value="Acnase/IPM_dHydase_lsu_aba_1/3"/>
</dbReference>
<dbReference type="GO" id="GO:0030350">
    <property type="term" value="F:iron-responsive element binding"/>
    <property type="evidence" value="ECO:0007669"/>
    <property type="project" value="UniProtKB-ARBA"/>
</dbReference>
<comment type="similarity">
    <text evidence="3">Belongs to the aconitase/IPM isomerase family.</text>
</comment>
<keyword evidence="5" id="KW-0963">Cytoplasm</keyword>
<dbReference type="Gene3D" id="3.30.499.10">
    <property type="entry name" value="Aconitase, domain 3"/>
    <property type="match status" value="2"/>
</dbReference>
<dbReference type="SUPFAM" id="SSF53732">
    <property type="entry name" value="Aconitase iron-sulfur domain"/>
    <property type="match status" value="1"/>
</dbReference>
<evidence type="ECO:0000313" key="12">
    <source>
        <dbReference type="Ensembl" id="ENSBJAP00000004451.1"/>
    </source>
</evidence>
<keyword evidence="9" id="KW-0411">Iron-sulfur</keyword>
<dbReference type="PRINTS" id="PR00415">
    <property type="entry name" value="ACONITASE"/>
</dbReference>
<dbReference type="InterPro" id="IPR000573">
    <property type="entry name" value="AconitaseA/IPMdHydase_ssu_swvl"/>
</dbReference>
<evidence type="ECO:0000256" key="3">
    <source>
        <dbReference type="ARBA" id="ARBA00007185"/>
    </source>
</evidence>
<dbReference type="CDD" id="cd01580">
    <property type="entry name" value="AcnA_IRP_Swivel"/>
    <property type="match status" value="1"/>
</dbReference>
<evidence type="ECO:0000256" key="6">
    <source>
        <dbReference type="ARBA" id="ARBA00022723"/>
    </source>
</evidence>
<evidence type="ECO:0000256" key="4">
    <source>
        <dbReference type="ARBA" id="ARBA00022485"/>
    </source>
</evidence>
<dbReference type="GO" id="GO:0051539">
    <property type="term" value="F:4 iron, 4 sulfur cluster binding"/>
    <property type="evidence" value="ECO:0007669"/>
    <property type="project" value="UniProtKB-KW"/>
</dbReference>
<dbReference type="InterPro" id="IPR006249">
    <property type="entry name" value="Aconitase/IRP2"/>
</dbReference>
<feature type="domain" description="Aconitase A/isopropylmalate dehydratase small subunit swivel" evidence="11">
    <location>
        <begin position="633"/>
        <end position="759"/>
    </location>
</feature>
<proteinExistence type="inferred from homology"/>
<dbReference type="Gene3D" id="3.20.19.10">
    <property type="entry name" value="Aconitase, domain 4"/>
    <property type="match status" value="1"/>
</dbReference>
<dbReference type="PROSITE" id="PS01244">
    <property type="entry name" value="ACONITASE_2"/>
    <property type="match status" value="1"/>
</dbReference>
<evidence type="ECO:0000256" key="2">
    <source>
        <dbReference type="ARBA" id="ARBA00004496"/>
    </source>
</evidence>
<evidence type="ECO:0000259" key="11">
    <source>
        <dbReference type="Pfam" id="PF00694"/>
    </source>
</evidence>
<feature type="domain" description="Aconitase/3-isopropylmalate dehydratase large subunit alpha/beta/alpha" evidence="10">
    <location>
        <begin position="61"/>
        <end position="291"/>
    </location>
</feature>
<keyword evidence="13" id="KW-1185">Reference proteome</keyword>
<dbReference type="InterPro" id="IPR018136">
    <property type="entry name" value="Aconitase_4Fe-4S_BS"/>
</dbReference>
<dbReference type="Gene3D" id="6.10.190.10">
    <property type="match status" value="1"/>
</dbReference>
<dbReference type="InterPro" id="IPR036008">
    <property type="entry name" value="Aconitase_4Fe-4S_dom"/>
</dbReference>
<dbReference type="AlphaFoldDB" id="A0A8B9Z687"/>
<dbReference type="PROSITE" id="PS00450">
    <property type="entry name" value="ACONITASE_1"/>
    <property type="match status" value="1"/>
</dbReference>
<dbReference type="GO" id="GO:0046872">
    <property type="term" value="F:metal ion binding"/>
    <property type="evidence" value="ECO:0007669"/>
    <property type="project" value="UniProtKB-KW"/>
</dbReference>
<reference evidence="12" key="1">
    <citation type="submission" date="2025-08" db="UniProtKB">
        <authorList>
            <consortium name="Ensembl"/>
        </authorList>
    </citation>
    <scope>IDENTIFICATION</scope>
</reference>
<evidence type="ECO:0000313" key="13">
    <source>
        <dbReference type="Proteomes" id="UP000694555"/>
    </source>
</evidence>
<comment type="cofactor">
    <cofactor evidence="1">
        <name>[4Fe-4S] cluster</name>
        <dbReference type="ChEBI" id="CHEBI:49883"/>
    </cofactor>
</comment>